<dbReference type="Proteomes" id="UP000054313">
    <property type="component" value="Unassembled WGS sequence"/>
</dbReference>
<organism evidence="1 2">
    <name type="scientific">Gavia stellata</name>
    <name type="common">Red-throated diver</name>
    <name type="synonym">Colymbus stellatus</name>
    <dbReference type="NCBI Taxonomy" id="37040"/>
    <lineage>
        <taxon>Eukaryota</taxon>
        <taxon>Metazoa</taxon>
        <taxon>Chordata</taxon>
        <taxon>Craniata</taxon>
        <taxon>Vertebrata</taxon>
        <taxon>Euteleostomi</taxon>
        <taxon>Archelosauria</taxon>
        <taxon>Archosauria</taxon>
        <taxon>Dinosauria</taxon>
        <taxon>Saurischia</taxon>
        <taxon>Theropoda</taxon>
        <taxon>Coelurosauria</taxon>
        <taxon>Aves</taxon>
        <taxon>Neognathae</taxon>
        <taxon>Neoaves</taxon>
        <taxon>Aequornithes</taxon>
        <taxon>Gaviiformes</taxon>
        <taxon>Gaviidae</taxon>
        <taxon>Gavia</taxon>
    </lineage>
</organism>
<name>A0A093ESV0_GAVST</name>
<protein>
    <submittedName>
        <fullName evidence="1">Uncharacterized protein</fullName>
    </submittedName>
</protein>
<dbReference type="EMBL" id="KK613253">
    <property type="protein sequence ID" value="KFV47260.1"/>
    <property type="molecule type" value="Genomic_DNA"/>
</dbReference>
<accession>A0A093ESV0</accession>
<evidence type="ECO:0000313" key="2">
    <source>
        <dbReference type="Proteomes" id="UP000054313"/>
    </source>
</evidence>
<gene>
    <name evidence="1" type="ORF">N328_11468</name>
</gene>
<proteinExistence type="predicted"/>
<keyword evidence="2" id="KW-1185">Reference proteome</keyword>
<feature type="non-terminal residue" evidence="1">
    <location>
        <position position="1"/>
    </location>
</feature>
<evidence type="ECO:0000313" key="1">
    <source>
        <dbReference type="EMBL" id="KFV47260.1"/>
    </source>
</evidence>
<feature type="non-terminal residue" evidence="1">
    <location>
        <position position="76"/>
    </location>
</feature>
<reference evidence="1 2" key="1">
    <citation type="submission" date="2014-04" db="EMBL/GenBank/DDBJ databases">
        <title>Genome evolution of avian class.</title>
        <authorList>
            <person name="Zhang G."/>
            <person name="Li C."/>
        </authorList>
    </citation>
    <scope>NUCLEOTIDE SEQUENCE [LARGE SCALE GENOMIC DNA]</scope>
    <source>
        <strain evidence="1">BGI_N328</strain>
    </source>
</reference>
<dbReference type="AlphaFoldDB" id="A0A093ESV0"/>
<sequence length="76" mass="8343">SQPSIANWICSERPKVTTVAWHCEKAAGLRTLGCQLCILHSCSVSAESNPQSWFRDLAKVHCGTMSFFTAHSAYKG</sequence>